<proteinExistence type="predicted"/>
<name>T1BL21_9ZZZZ</name>
<gene>
    <name evidence="1" type="ORF">B2A_00152</name>
</gene>
<reference evidence="1" key="2">
    <citation type="journal article" date="2014" name="ISME J.">
        <title>Microbial stratification in low pH oxic and suboxic macroscopic growths along an acid mine drainage.</title>
        <authorList>
            <person name="Mendez-Garcia C."/>
            <person name="Mesa V."/>
            <person name="Sprenger R.R."/>
            <person name="Richter M."/>
            <person name="Diez M.S."/>
            <person name="Solano J."/>
            <person name="Bargiela R."/>
            <person name="Golyshina O.V."/>
            <person name="Manteca A."/>
            <person name="Ramos J.L."/>
            <person name="Gallego J.R."/>
            <person name="Llorente I."/>
            <person name="Martins Dos Santos V.A."/>
            <person name="Jensen O.N."/>
            <person name="Pelaez A.I."/>
            <person name="Sanchez J."/>
            <person name="Ferrer M."/>
        </authorList>
    </citation>
    <scope>NUCLEOTIDE SEQUENCE</scope>
</reference>
<comment type="caution">
    <text evidence="1">The sequence shown here is derived from an EMBL/GenBank/DDBJ whole genome shotgun (WGS) entry which is preliminary data.</text>
</comment>
<accession>T1BL21</accession>
<dbReference type="AlphaFoldDB" id="T1BL21"/>
<evidence type="ECO:0000313" key="1">
    <source>
        <dbReference type="EMBL" id="EQD69208.1"/>
    </source>
</evidence>
<protein>
    <submittedName>
        <fullName evidence="1">Uncharacterized protein</fullName>
    </submittedName>
</protein>
<organism evidence="1">
    <name type="scientific">mine drainage metagenome</name>
    <dbReference type="NCBI Taxonomy" id="410659"/>
    <lineage>
        <taxon>unclassified sequences</taxon>
        <taxon>metagenomes</taxon>
        <taxon>ecological metagenomes</taxon>
    </lineage>
</organism>
<reference evidence="1" key="1">
    <citation type="submission" date="2013-08" db="EMBL/GenBank/DDBJ databases">
        <authorList>
            <person name="Mendez C."/>
            <person name="Richter M."/>
            <person name="Ferrer M."/>
            <person name="Sanchez J."/>
        </authorList>
    </citation>
    <scope>NUCLEOTIDE SEQUENCE</scope>
</reference>
<sequence length="278" mass="31499">MMSTKRYPLDIRIDQRIIEESKKIEGKTNIPMDIGISFLPNFIQYPYTNEDSDKLKRAFSIKGKDQKPFIRDKKSMLFIVGGGAILGSFNDIFANNQLERIVGIDLSAAQLYNLKHLAERSALEEKRGRESFLRRAPRSTNTTVNSIRVLPEWQDISEKIFGYPLTIEPANEARSYFSIPAKGLYDRKHRIELVKEDIVDYLKRVEAYEAPDLVYISNLSEWGGGSISNAISDVIRSNDKFPIGTTMVGVKLSVVTISVKAVKDGKPVIDTYKLSKRS</sequence>
<dbReference type="EMBL" id="AUZZ01000111">
    <property type="protein sequence ID" value="EQD69208.1"/>
    <property type="molecule type" value="Genomic_DNA"/>
</dbReference>